<accession>A0A1R0KG20</accession>
<dbReference type="AlphaFoldDB" id="A0A1R0KG20"/>
<reference evidence="1 2" key="1">
    <citation type="submission" date="2016-01" db="EMBL/GenBank/DDBJ databases">
        <title>Amycolatopsis coloradensis genome sequencing and assembly.</title>
        <authorList>
            <person name="Mayilraj S."/>
        </authorList>
    </citation>
    <scope>NUCLEOTIDE SEQUENCE [LARGE SCALE GENOMIC DNA]</scope>
    <source>
        <strain evidence="1 2">DSM 44225</strain>
    </source>
</reference>
<dbReference type="EMBL" id="MQUQ01000026">
    <property type="protein sequence ID" value="OLZ44420.1"/>
    <property type="molecule type" value="Genomic_DNA"/>
</dbReference>
<organism evidence="1 2">
    <name type="scientific">Amycolatopsis coloradensis</name>
    <dbReference type="NCBI Taxonomy" id="76021"/>
    <lineage>
        <taxon>Bacteria</taxon>
        <taxon>Bacillati</taxon>
        <taxon>Actinomycetota</taxon>
        <taxon>Actinomycetes</taxon>
        <taxon>Pseudonocardiales</taxon>
        <taxon>Pseudonocardiaceae</taxon>
        <taxon>Amycolatopsis</taxon>
    </lineage>
</organism>
<proteinExistence type="predicted"/>
<protein>
    <recommendedName>
        <fullName evidence="3">Lipoprotein</fullName>
    </recommendedName>
</protein>
<sequence>MTKRWGRTMVAVAAGAMVLLVSSCSITMMSEEQKVEELRRAGERGAEAHLVLLAEYKLPTPEECLNNYSRFTGGGAPWDEPYSATVDWISLHGEYFVDSCVTGKPRVPTK</sequence>
<evidence type="ECO:0000313" key="1">
    <source>
        <dbReference type="EMBL" id="OLZ44420.1"/>
    </source>
</evidence>
<comment type="caution">
    <text evidence="1">The sequence shown here is derived from an EMBL/GenBank/DDBJ whole genome shotgun (WGS) entry which is preliminary data.</text>
</comment>
<dbReference type="OrthoDB" id="3637954at2"/>
<evidence type="ECO:0000313" key="2">
    <source>
        <dbReference type="Proteomes" id="UP000187486"/>
    </source>
</evidence>
<dbReference type="PROSITE" id="PS51257">
    <property type="entry name" value="PROKAR_LIPOPROTEIN"/>
    <property type="match status" value="1"/>
</dbReference>
<evidence type="ECO:0008006" key="3">
    <source>
        <dbReference type="Google" id="ProtNLM"/>
    </source>
</evidence>
<keyword evidence="2" id="KW-1185">Reference proteome</keyword>
<gene>
    <name evidence="1" type="ORF">BS329_36760</name>
</gene>
<dbReference type="RefSeq" id="WP_076167629.1">
    <property type="nucleotide sequence ID" value="NZ_JBEZVB010000037.1"/>
</dbReference>
<name>A0A1R0KG20_9PSEU</name>
<dbReference type="Proteomes" id="UP000187486">
    <property type="component" value="Unassembled WGS sequence"/>
</dbReference>